<comment type="caution">
    <text evidence="1">The sequence shown here is derived from an EMBL/GenBank/DDBJ whole genome shotgun (WGS) entry which is preliminary data.</text>
</comment>
<sequence length="44" mass="5079">MPDCMTCKHGELSFGKEPCTACMKETELTNRAFSKWEPKEIKQN</sequence>
<gene>
    <name evidence="1" type="ORF">S03H2_59259</name>
</gene>
<reference evidence="1" key="1">
    <citation type="journal article" date="2014" name="Front. Microbiol.">
        <title>High frequency of phylogenetically diverse reductive dehalogenase-homologous genes in deep subseafloor sedimentary metagenomes.</title>
        <authorList>
            <person name="Kawai M."/>
            <person name="Futagami T."/>
            <person name="Toyoda A."/>
            <person name="Takaki Y."/>
            <person name="Nishi S."/>
            <person name="Hori S."/>
            <person name="Arai W."/>
            <person name="Tsubouchi T."/>
            <person name="Morono Y."/>
            <person name="Uchiyama I."/>
            <person name="Ito T."/>
            <person name="Fujiyama A."/>
            <person name="Inagaki F."/>
            <person name="Takami H."/>
        </authorList>
    </citation>
    <scope>NUCLEOTIDE SEQUENCE</scope>
    <source>
        <strain evidence="1">Expedition CK06-06</strain>
    </source>
</reference>
<accession>X1JRH4</accession>
<dbReference type="EMBL" id="BARU01038098">
    <property type="protein sequence ID" value="GAH80874.1"/>
    <property type="molecule type" value="Genomic_DNA"/>
</dbReference>
<protein>
    <submittedName>
        <fullName evidence="1">Uncharacterized protein</fullName>
    </submittedName>
</protein>
<dbReference type="AlphaFoldDB" id="X1JRH4"/>
<evidence type="ECO:0000313" key="1">
    <source>
        <dbReference type="EMBL" id="GAH80874.1"/>
    </source>
</evidence>
<proteinExistence type="predicted"/>
<name>X1JRH4_9ZZZZ</name>
<organism evidence="1">
    <name type="scientific">marine sediment metagenome</name>
    <dbReference type="NCBI Taxonomy" id="412755"/>
    <lineage>
        <taxon>unclassified sequences</taxon>
        <taxon>metagenomes</taxon>
        <taxon>ecological metagenomes</taxon>
    </lineage>
</organism>